<evidence type="ECO:0000313" key="5">
    <source>
        <dbReference type="Proteomes" id="UP000007434"/>
    </source>
</evidence>
<dbReference type="AlphaFoldDB" id="E4RMD7"/>
<name>E4RMD7_HALHG</name>
<accession>E4RMD7</accession>
<dbReference type="GO" id="GO:0003677">
    <property type="term" value="F:DNA binding"/>
    <property type="evidence" value="ECO:0007669"/>
    <property type="project" value="UniProtKB-UniRule"/>
</dbReference>
<evidence type="ECO:0000256" key="1">
    <source>
        <dbReference type="ARBA" id="ARBA00023125"/>
    </source>
</evidence>
<keyword evidence="5" id="KW-1185">Reference proteome</keyword>
<dbReference type="SUPFAM" id="SSF46689">
    <property type="entry name" value="Homeodomain-like"/>
    <property type="match status" value="1"/>
</dbReference>
<protein>
    <submittedName>
        <fullName evidence="4">Transcriptional regulator, TetR family</fullName>
    </submittedName>
</protein>
<dbReference type="PROSITE" id="PS50977">
    <property type="entry name" value="HTH_TETR_2"/>
    <property type="match status" value="1"/>
</dbReference>
<dbReference type="InterPro" id="IPR009057">
    <property type="entry name" value="Homeodomain-like_sf"/>
</dbReference>
<dbReference type="OrthoDB" id="6430772at2"/>
<organism evidence="4 5">
    <name type="scientific">Halanaerobium hydrogeniformans</name>
    <name type="common">Halanaerobium sp. (strain sapolanicus)</name>
    <dbReference type="NCBI Taxonomy" id="656519"/>
    <lineage>
        <taxon>Bacteria</taxon>
        <taxon>Bacillati</taxon>
        <taxon>Bacillota</taxon>
        <taxon>Clostridia</taxon>
        <taxon>Halanaerobiales</taxon>
        <taxon>Halanaerobiaceae</taxon>
        <taxon>Halanaerobium</taxon>
    </lineage>
</organism>
<dbReference type="PANTHER" id="PTHR43479">
    <property type="entry name" value="ACREF/ENVCD OPERON REPRESSOR-RELATED"/>
    <property type="match status" value="1"/>
</dbReference>
<sequence>MSLRNKRKQETREQILKYARHLFSDRGYQQTTVSEIAAQSGIAEGTIYNYFDSKGEILVTIFAEYFPQKSYQFNDIKPGKPEDLVEEIINFLEHHLSIVKKLDKSLLREGFSLQLKYKHENENIFKELDKIDQKIIKEVREFLFELKDKKVIVSDVDLYKFTNICYSIYHYNFSKFVMGPQSDYGNFISELKEEIRFIIREILM</sequence>
<dbReference type="STRING" id="656519.Halsa_1027"/>
<dbReference type="Proteomes" id="UP000007434">
    <property type="component" value="Chromosome"/>
</dbReference>
<feature type="domain" description="HTH tetR-type" evidence="3">
    <location>
        <begin position="9"/>
        <end position="69"/>
    </location>
</feature>
<dbReference type="KEGG" id="has:Halsa_1027"/>
<dbReference type="PANTHER" id="PTHR43479:SF11">
    <property type="entry name" value="ACREF_ENVCD OPERON REPRESSOR-RELATED"/>
    <property type="match status" value="1"/>
</dbReference>
<dbReference type="RefSeq" id="WP_013405558.1">
    <property type="nucleotide sequence ID" value="NC_014654.1"/>
</dbReference>
<proteinExistence type="predicted"/>
<reference evidence="4 5" key="2">
    <citation type="journal article" date="2011" name="J. Bacteriol.">
        <title>Complete Genome Sequence of the Haloalkaliphilic, Hydrogen Producing Halanaerobium hydrogenoformans.</title>
        <authorList>
            <person name="Brown S.D."/>
            <person name="Begemann M.B."/>
            <person name="Mormile M.R."/>
            <person name="Wall J.D."/>
            <person name="Han C.S."/>
            <person name="Goodwin L.A."/>
            <person name="Pitluck S."/>
            <person name="Land M.L."/>
            <person name="Hauser L.J."/>
            <person name="Elias D.A."/>
        </authorList>
    </citation>
    <scope>NUCLEOTIDE SEQUENCE [LARGE SCALE GENOMIC DNA]</scope>
    <source>
        <strain evidence="5">sapolanicus</strain>
    </source>
</reference>
<dbReference type="PROSITE" id="PS01081">
    <property type="entry name" value="HTH_TETR_1"/>
    <property type="match status" value="1"/>
</dbReference>
<dbReference type="PRINTS" id="PR00455">
    <property type="entry name" value="HTHTETR"/>
</dbReference>
<dbReference type="InterPro" id="IPR001647">
    <property type="entry name" value="HTH_TetR"/>
</dbReference>
<gene>
    <name evidence="4" type="ordered locus">Halsa_1027</name>
</gene>
<evidence type="ECO:0000259" key="3">
    <source>
        <dbReference type="PROSITE" id="PS50977"/>
    </source>
</evidence>
<dbReference type="Pfam" id="PF00440">
    <property type="entry name" value="TetR_N"/>
    <property type="match status" value="1"/>
</dbReference>
<reference evidence="4 5" key="1">
    <citation type="submission" date="2010-11" db="EMBL/GenBank/DDBJ databases">
        <title>Complete sequence of Halanaerobium sp. sapolanicus.</title>
        <authorList>
            <consortium name="US DOE Joint Genome Institute"/>
            <person name="Lucas S."/>
            <person name="Copeland A."/>
            <person name="Lapidus A."/>
            <person name="Cheng J.-F."/>
            <person name="Bruce D."/>
            <person name="Goodwin L."/>
            <person name="Pitluck S."/>
            <person name="Davenport K."/>
            <person name="Detter J.C."/>
            <person name="Han C."/>
            <person name="Tapia R."/>
            <person name="Land M."/>
            <person name="Hauser L."/>
            <person name="Jeffries C."/>
            <person name="Kyrpides N."/>
            <person name="Ivanova N."/>
            <person name="Mikhailova N."/>
            <person name="Begemann M.B."/>
            <person name="Mormile M.R."/>
            <person name="Wall J.D."/>
            <person name="Elias D.A."/>
            <person name="Woyke T."/>
        </authorList>
    </citation>
    <scope>NUCLEOTIDE SEQUENCE [LARGE SCALE GENOMIC DNA]</scope>
    <source>
        <strain evidence="5">sapolanicus</strain>
    </source>
</reference>
<evidence type="ECO:0000313" key="4">
    <source>
        <dbReference type="EMBL" id="ADQ14468.1"/>
    </source>
</evidence>
<evidence type="ECO:0000256" key="2">
    <source>
        <dbReference type="PROSITE-ProRule" id="PRU00335"/>
    </source>
</evidence>
<keyword evidence="1 2" id="KW-0238">DNA-binding</keyword>
<dbReference type="InterPro" id="IPR050624">
    <property type="entry name" value="HTH-type_Tx_Regulator"/>
</dbReference>
<dbReference type="EMBL" id="CP002304">
    <property type="protein sequence ID" value="ADQ14468.1"/>
    <property type="molecule type" value="Genomic_DNA"/>
</dbReference>
<dbReference type="Gene3D" id="1.10.357.10">
    <property type="entry name" value="Tetracycline Repressor, domain 2"/>
    <property type="match status" value="1"/>
</dbReference>
<feature type="DNA-binding region" description="H-T-H motif" evidence="2">
    <location>
        <begin position="32"/>
        <end position="51"/>
    </location>
</feature>
<dbReference type="InterPro" id="IPR023772">
    <property type="entry name" value="DNA-bd_HTH_TetR-type_CS"/>
</dbReference>
<dbReference type="HOGENOM" id="CLU_069356_12_2_9"/>
<dbReference type="eggNOG" id="COG1309">
    <property type="taxonomic scope" value="Bacteria"/>
</dbReference>